<dbReference type="AlphaFoldDB" id="A0A975PEF0"/>
<evidence type="ECO:0000313" key="3">
    <source>
        <dbReference type="EMBL" id="QWQ36140.1"/>
    </source>
</evidence>
<dbReference type="Proteomes" id="UP000680588">
    <property type="component" value="Chromosome"/>
</dbReference>
<gene>
    <name evidence="3" type="ORF">KG104_17175</name>
</gene>
<feature type="transmembrane region" description="Helical" evidence="1">
    <location>
        <begin position="66"/>
        <end position="87"/>
    </location>
</feature>
<dbReference type="InterPro" id="IPR046253">
    <property type="entry name" value="DUF6286"/>
</dbReference>
<reference evidence="3" key="1">
    <citation type="submission" date="2021-06" db="EMBL/GenBank/DDBJ databases">
        <title>Novel species in genus Arthrobacter.</title>
        <authorList>
            <person name="Zhang G."/>
        </authorList>
    </citation>
    <scope>NUCLEOTIDE SEQUENCE</scope>
    <source>
        <strain evidence="3">Zg-ZUI122</strain>
    </source>
</reference>
<organism evidence="3 4">
    <name type="scientific">Arthrobacter sunyaminii</name>
    <dbReference type="NCBI Taxonomy" id="2816859"/>
    <lineage>
        <taxon>Bacteria</taxon>
        <taxon>Bacillati</taxon>
        <taxon>Actinomycetota</taxon>
        <taxon>Actinomycetes</taxon>
        <taxon>Micrococcales</taxon>
        <taxon>Micrococcaceae</taxon>
        <taxon>Arthrobacter</taxon>
    </lineage>
</organism>
<dbReference type="EMBL" id="CP076456">
    <property type="protein sequence ID" value="QWQ36140.1"/>
    <property type="molecule type" value="Genomic_DNA"/>
</dbReference>
<evidence type="ECO:0000259" key="2">
    <source>
        <dbReference type="Pfam" id="PF19803"/>
    </source>
</evidence>
<feature type="domain" description="DUF6286" evidence="2">
    <location>
        <begin position="76"/>
        <end position="185"/>
    </location>
</feature>
<feature type="transmembrane region" description="Helical" evidence="1">
    <location>
        <begin position="20"/>
        <end position="46"/>
    </location>
</feature>
<sequence length="188" mass="19865">MSGNLPVSLRPRPSRAVPAIICGLVLLAAGVVLVWAAVARLTMGVWPPFFTAVSDWLATLNWNSPGSWTAGVVLTVIGLVLLLAALVPGKFHALPLRLDPIREVSGDSRAVMSRRAVARLAAATCEHIDGVSTASATASDKEVHVSVHTPLHDTADLQHWVTDGVRSRLQASGLDPVPNITVSIRPGR</sequence>
<protein>
    <recommendedName>
        <fullName evidence="2">DUF6286 domain-containing protein</fullName>
    </recommendedName>
</protein>
<keyword evidence="1" id="KW-0812">Transmembrane</keyword>
<accession>A0A975PEF0</accession>
<dbReference type="KEGG" id="asun:KG104_17175"/>
<keyword evidence="1" id="KW-1133">Transmembrane helix</keyword>
<keyword evidence="1" id="KW-0472">Membrane</keyword>
<keyword evidence="4" id="KW-1185">Reference proteome</keyword>
<proteinExistence type="predicted"/>
<evidence type="ECO:0000256" key="1">
    <source>
        <dbReference type="SAM" id="Phobius"/>
    </source>
</evidence>
<dbReference type="RefSeq" id="WP_207348232.1">
    <property type="nucleotide sequence ID" value="NZ_CP076456.1"/>
</dbReference>
<name>A0A975PEF0_9MICC</name>
<evidence type="ECO:0000313" key="4">
    <source>
        <dbReference type="Proteomes" id="UP000680588"/>
    </source>
</evidence>
<dbReference type="Pfam" id="PF19803">
    <property type="entry name" value="DUF6286"/>
    <property type="match status" value="1"/>
</dbReference>